<dbReference type="Proteomes" id="UP000183053">
    <property type="component" value="Unassembled WGS sequence"/>
</dbReference>
<evidence type="ECO:0000256" key="2">
    <source>
        <dbReference type="SAM" id="Phobius"/>
    </source>
</evidence>
<dbReference type="AlphaFoldDB" id="A0A1H1CGR0"/>
<dbReference type="EMBL" id="FNLF01000002">
    <property type="protein sequence ID" value="SDQ63320.1"/>
    <property type="molecule type" value="Genomic_DNA"/>
</dbReference>
<keyword evidence="2" id="KW-0472">Membrane</keyword>
<keyword evidence="2" id="KW-0812">Transmembrane</keyword>
<evidence type="ECO:0000313" key="4">
    <source>
        <dbReference type="Proteomes" id="UP000183053"/>
    </source>
</evidence>
<gene>
    <name evidence="3" type="ORF">SAMN04489765_1197</name>
</gene>
<evidence type="ECO:0000313" key="3">
    <source>
        <dbReference type="EMBL" id="SDQ63320.1"/>
    </source>
</evidence>
<feature type="region of interest" description="Disordered" evidence="1">
    <location>
        <begin position="53"/>
        <end position="77"/>
    </location>
</feature>
<name>A0A1H1CGR0_9ACTN</name>
<dbReference type="STRING" id="47312.SAMN04489765_1197"/>
<organism evidence="3 4">
    <name type="scientific">Tsukamurella pulmonis</name>
    <dbReference type="NCBI Taxonomy" id="47312"/>
    <lineage>
        <taxon>Bacteria</taxon>
        <taxon>Bacillati</taxon>
        <taxon>Actinomycetota</taxon>
        <taxon>Actinomycetes</taxon>
        <taxon>Mycobacteriales</taxon>
        <taxon>Tsukamurellaceae</taxon>
        <taxon>Tsukamurella</taxon>
    </lineage>
</organism>
<reference evidence="4" key="1">
    <citation type="submission" date="2016-10" db="EMBL/GenBank/DDBJ databases">
        <authorList>
            <person name="Varghese N."/>
            <person name="Submissions S."/>
        </authorList>
    </citation>
    <scope>NUCLEOTIDE SEQUENCE [LARGE SCALE GENOMIC DNA]</scope>
    <source>
        <strain evidence="4">DSM 44142</strain>
    </source>
</reference>
<dbReference type="RefSeq" id="WP_231857649.1">
    <property type="nucleotide sequence ID" value="NZ_AP025457.1"/>
</dbReference>
<feature type="transmembrane region" description="Helical" evidence="2">
    <location>
        <begin position="26"/>
        <end position="44"/>
    </location>
</feature>
<keyword evidence="4" id="KW-1185">Reference proteome</keyword>
<proteinExistence type="predicted"/>
<accession>A0A1H1CGR0</accession>
<sequence length="238" mass="25460">MRNTAIAGLLGVGAVGLIATRFVGSIGALLLAGALIVAMIVFLGGNGDPSKSATADPLQFTSPPPPRERPRASAPSGEALWDRAVGRHDEVLGEYAVYELDPEMLLRFPAMWDFSSTKVIAFHDALERAGALRTDEYPGEAKGAEYADAVTDLRTSWYAADRHARSTGSAGLAEEDVRDLDRGLKLYRHASSSAAAERAAYLNQVVSTVDRLVDRGVLPAPPRFRAELEAEARKAIEG</sequence>
<evidence type="ECO:0000256" key="1">
    <source>
        <dbReference type="SAM" id="MobiDB-lite"/>
    </source>
</evidence>
<protein>
    <submittedName>
        <fullName evidence="3">Uncharacterized protein</fullName>
    </submittedName>
</protein>
<keyword evidence="2" id="KW-1133">Transmembrane helix</keyword>